<evidence type="ECO:0000313" key="9">
    <source>
        <dbReference type="Proteomes" id="UP000515150"/>
    </source>
</evidence>
<protein>
    <submittedName>
        <fullName evidence="10">Peroxisomal N(1)-acetyl-spermine/spermidine oxidase-like</fullName>
    </submittedName>
</protein>
<keyword evidence="7" id="KW-0560">Oxidoreductase</keyword>
<keyword evidence="9" id="KW-1185">Reference proteome</keyword>
<dbReference type="Gene3D" id="3.50.50.60">
    <property type="entry name" value="FAD/NAD(P)-binding domain"/>
    <property type="match status" value="1"/>
</dbReference>
<evidence type="ECO:0000256" key="7">
    <source>
        <dbReference type="ARBA" id="ARBA00023002"/>
    </source>
</evidence>
<keyword evidence="5" id="KW-0285">Flavoprotein</keyword>
<evidence type="ECO:0000256" key="1">
    <source>
        <dbReference type="ARBA" id="ARBA00001974"/>
    </source>
</evidence>
<proteinExistence type="inferred from homology"/>
<comment type="subcellular location">
    <subcellularLocation>
        <location evidence="2">Cytoplasm</location>
    </subcellularLocation>
</comment>
<organism evidence="9 10">
    <name type="scientific">Betta splendens</name>
    <name type="common">Siamese fighting fish</name>
    <dbReference type="NCBI Taxonomy" id="158456"/>
    <lineage>
        <taxon>Eukaryota</taxon>
        <taxon>Metazoa</taxon>
        <taxon>Chordata</taxon>
        <taxon>Craniata</taxon>
        <taxon>Vertebrata</taxon>
        <taxon>Euteleostomi</taxon>
        <taxon>Actinopterygii</taxon>
        <taxon>Neopterygii</taxon>
        <taxon>Teleostei</taxon>
        <taxon>Neoteleostei</taxon>
        <taxon>Acanthomorphata</taxon>
        <taxon>Anabantaria</taxon>
        <taxon>Anabantiformes</taxon>
        <taxon>Anabantoidei</taxon>
        <taxon>Osphronemidae</taxon>
        <taxon>Betta</taxon>
    </lineage>
</organism>
<evidence type="ECO:0000256" key="3">
    <source>
        <dbReference type="ARBA" id="ARBA00005995"/>
    </source>
</evidence>
<dbReference type="Pfam" id="PF01593">
    <property type="entry name" value="Amino_oxidase"/>
    <property type="match status" value="1"/>
</dbReference>
<dbReference type="InParanoid" id="A0A6P7KJ55"/>
<dbReference type="OrthoDB" id="2019015at2759"/>
<evidence type="ECO:0000256" key="6">
    <source>
        <dbReference type="ARBA" id="ARBA00022827"/>
    </source>
</evidence>
<dbReference type="KEGG" id="bspl:114841752"/>
<name>A0A6P7KJ55_BETSP</name>
<dbReference type="GO" id="GO:0046592">
    <property type="term" value="F:polyamine oxidase activity"/>
    <property type="evidence" value="ECO:0007669"/>
    <property type="project" value="TreeGrafter"/>
</dbReference>
<dbReference type="GO" id="GO:0046203">
    <property type="term" value="P:spermidine catabolic process"/>
    <property type="evidence" value="ECO:0007669"/>
    <property type="project" value="TreeGrafter"/>
</dbReference>
<evidence type="ECO:0000256" key="4">
    <source>
        <dbReference type="ARBA" id="ARBA00022490"/>
    </source>
</evidence>
<dbReference type="PANTHER" id="PTHR10742:SF405">
    <property type="entry name" value="PEROXISOMAL N(1)-ACETYL-SPERMINE_SPERMIDINE OXIDASE"/>
    <property type="match status" value="1"/>
</dbReference>
<sequence>MAEIEKPTIVIVGCGIAGISAASKLCKAGFQDVRILEATSRSGGRIKTEKLGNYITEIGATFIHGPCKENPVFCLSRDYGLLDREALTRRNQAMDIGESPPWVTNWFSSSGQKLNAKQMDSALDMFDKIVDDTEQFKNQRETPWASVGDFVRSKVKEQATKKWKGKDESTRKLLLCAISSMMKFECCSSAVHSMDELDLAAYCMYKDLKGLDCTFPNGYEGLIKNMMSELPSDLVTYNKPVHCIHWNSSESQASTVTVECEDGERIPADHVIATVPLGYLKRHCSTLFSPSLPANKLQSIQNLGFGTCNKIYVEFESPWWDADCDVIYLVWKDEEDFTDKVSDISKNWIRKMSAFTVLKPSESHSHVLCGWIAGHESEYMETLPEQEVKRAITELVRTFTGNSTIALKRILRSQWFNDPWTCGSYCHPTIGCSAKDLRNMMEPLPKKGSESQPLQVLFAGEATHPCYYSSVHGAVLSGWREADRLISNYPSINAPQD</sequence>
<dbReference type="InterPro" id="IPR036188">
    <property type="entry name" value="FAD/NAD-bd_sf"/>
</dbReference>
<dbReference type="SUPFAM" id="SSF51905">
    <property type="entry name" value="FAD/NAD(P)-binding domain"/>
    <property type="match status" value="1"/>
</dbReference>
<evidence type="ECO:0000256" key="5">
    <source>
        <dbReference type="ARBA" id="ARBA00022630"/>
    </source>
</evidence>
<dbReference type="RefSeq" id="XP_028982701.1">
    <property type="nucleotide sequence ID" value="XM_029126868.3"/>
</dbReference>
<gene>
    <name evidence="10" type="primary">LOC114841752</name>
</gene>
<dbReference type="GO" id="GO:0005737">
    <property type="term" value="C:cytoplasm"/>
    <property type="evidence" value="ECO:0007669"/>
    <property type="project" value="UniProtKB-SubCell"/>
</dbReference>
<dbReference type="PANTHER" id="PTHR10742">
    <property type="entry name" value="FLAVIN MONOAMINE OXIDASE"/>
    <property type="match status" value="1"/>
</dbReference>
<dbReference type="InterPro" id="IPR050281">
    <property type="entry name" value="Flavin_monoamine_oxidase"/>
</dbReference>
<dbReference type="SUPFAM" id="SSF54373">
    <property type="entry name" value="FAD-linked reductases, C-terminal domain"/>
    <property type="match status" value="1"/>
</dbReference>
<evidence type="ECO:0000256" key="2">
    <source>
        <dbReference type="ARBA" id="ARBA00004496"/>
    </source>
</evidence>
<reference evidence="10" key="1">
    <citation type="submission" date="2025-08" db="UniProtKB">
        <authorList>
            <consortium name="RefSeq"/>
        </authorList>
    </citation>
    <scope>IDENTIFICATION</scope>
</reference>
<keyword evidence="6" id="KW-0274">FAD</keyword>
<comment type="cofactor">
    <cofactor evidence="1">
        <name>FAD</name>
        <dbReference type="ChEBI" id="CHEBI:57692"/>
    </cofactor>
</comment>
<dbReference type="Gene3D" id="3.90.660.10">
    <property type="match status" value="1"/>
</dbReference>
<feature type="domain" description="Amine oxidase" evidence="8">
    <location>
        <begin position="16"/>
        <end position="486"/>
    </location>
</feature>
<keyword evidence="4" id="KW-0963">Cytoplasm</keyword>
<comment type="similarity">
    <text evidence="3">Belongs to the flavin monoamine oxidase family.</text>
</comment>
<dbReference type="Proteomes" id="UP000515150">
    <property type="component" value="Chromosome 15"/>
</dbReference>
<dbReference type="InterPro" id="IPR002937">
    <property type="entry name" value="Amino_oxidase"/>
</dbReference>
<evidence type="ECO:0000259" key="8">
    <source>
        <dbReference type="Pfam" id="PF01593"/>
    </source>
</evidence>
<dbReference type="AlphaFoldDB" id="A0A6P7KJ55"/>
<evidence type="ECO:0000313" key="10">
    <source>
        <dbReference type="RefSeq" id="XP_028982701.1"/>
    </source>
</evidence>
<dbReference type="GeneID" id="114841752"/>
<accession>A0A6P7KJ55</accession>